<accession>A0AC61PJ74</accession>
<keyword evidence="2" id="KW-1185">Reference proteome</keyword>
<gene>
    <name evidence="1" type="ORF">SAMN06297397_0879</name>
</gene>
<protein>
    <submittedName>
        <fullName evidence="1">Uncharacterized protein</fullName>
    </submittedName>
</protein>
<proteinExistence type="predicted"/>
<comment type="caution">
    <text evidence="1">The sequence shown here is derived from an EMBL/GenBank/DDBJ whole genome shotgun (WGS) entry which is preliminary data.</text>
</comment>
<dbReference type="Proteomes" id="UP000192328">
    <property type="component" value="Unassembled WGS sequence"/>
</dbReference>
<dbReference type="EMBL" id="FWXZ01000001">
    <property type="protein sequence ID" value="SMC42697.1"/>
    <property type="molecule type" value="Genomic_DNA"/>
</dbReference>
<sequence>MIRILLITGLHIENNSPNAQCVKQVVDKISNNKNIKLSVVSAAQWEKPNIRLWHKNVIISLKRLLYWPSVNPDIIKQRYHQAIRVSQNDPYDFVIGVHKPYEALYAAYKYKKRFPNVKMIIYELDPIVNSIDSKLGLGKYLTWLTRYSERRMYQRADCIFHMRCNQKQFSSNTYKSYEAKSEYLDFPLVINDRHQQHEACQYQGGQISFIYSGMLDMLIRSPEYLLKVLDRLNQSIPVIARFYCRGNCQEMLQKVKSQSLYIKVSDYIPKADLDNVISQSDFLLNISNKYSDMLPSKVLAYISTGKPIIHICNQKNDACIPYLDKYENSVILYEWDDIEVSVQKLKAFIFSSYQRIVSSDDVYNAFYENTPEYSADKIYDYCRTHLTE</sequence>
<organism evidence="1 2">
    <name type="scientific">Aristaeella lactis</name>
    <dbReference type="NCBI Taxonomy" id="3046383"/>
    <lineage>
        <taxon>Bacteria</taxon>
        <taxon>Bacillati</taxon>
        <taxon>Bacillota</taxon>
        <taxon>Clostridia</taxon>
        <taxon>Eubacteriales</taxon>
        <taxon>Aristaeellaceae</taxon>
        <taxon>Aristaeella</taxon>
    </lineage>
</organism>
<evidence type="ECO:0000313" key="1">
    <source>
        <dbReference type="EMBL" id="SMC42697.1"/>
    </source>
</evidence>
<evidence type="ECO:0000313" key="2">
    <source>
        <dbReference type="Proteomes" id="UP000192328"/>
    </source>
</evidence>
<reference evidence="1" key="1">
    <citation type="submission" date="2017-04" db="EMBL/GenBank/DDBJ databases">
        <authorList>
            <person name="Varghese N."/>
            <person name="Submissions S."/>
        </authorList>
    </citation>
    <scope>NUCLEOTIDE SEQUENCE</scope>
    <source>
        <strain evidence="1">WTE2008</strain>
    </source>
</reference>
<name>A0AC61PJ74_9FIRM</name>